<keyword evidence="1" id="KW-0378">Hydrolase</keyword>
<dbReference type="Proteomes" id="UP000829685">
    <property type="component" value="Unassembled WGS sequence"/>
</dbReference>
<feature type="domain" description="AB hydrolase-1" evidence="3">
    <location>
        <begin position="56"/>
        <end position="331"/>
    </location>
</feature>
<dbReference type="AlphaFoldDB" id="A0A9P9WJ24"/>
<dbReference type="SUPFAM" id="SSF53474">
    <property type="entry name" value="alpha/beta-Hydrolases"/>
    <property type="match status" value="1"/>
</dbReference>
<comment type="caution">
    <text evidence="4">The sequence shown here is derived from an EMBL/GenBank/DDBJ whole genome shotgun (WGS) entry which is preliminary data.</text>
</comment>
<evidence type="ECO:0000256" key="2">
    <source>
        <dbReference type="ARBA" id="ARBA00038334"/>
    </source>
</evidence>
<dbReference type="InterPro" id="IPR000639">
    <property type="entry name" value="Epox_hydrolase-like"/>
</dbReference>
<sequence length="354" mass="39688">MSKSLNAQISRPPISVTKAMDKLVPNDHRVRYEQFQIRGKTYSAIVAEPAREPISTIVLIHGFPGLAFGWRVQIPYLQAQGYRVIAPDMLGYGGTDAPQSLEHYSLKSMALDIAKLAQLFVGETGQVILGGHDWGGGLVWRIALWHPELIKGAFTVCTPFMPPSPHYSSLEEVVTKLPNFSYQTQFAGLEVEQQIQGETKLRQFFNAVYGAEGPSGEVGLKVKGGGIQFANLPKLGQSPLLTSDELDFYVEQYMRQEAPQMRGPLNWYRISSLTHREELELTEKPVLFEFPAMLITATEDEALPPWMSHGMEQYFKNLKRVDVKASHWALTEAGEQVNREIAKWIDDILAMPAL</sequence>
<proteinExistence type="inferred from homology"/>
<reference evidence="4" key="1">
    <citation type="submission" date="2021-03" db="EMBL/GenBank/DDBJ databases">
        <title>Revisited historic fungal species revealed as producer of novel bioactive compounds through whole genome sequencing and comparative genomics.</title>
        <authorList>
            <person name="Vignolle G.A."/>
            <person name="Hochenegger N."/>
            <person name="Mach R.L."/>
            <person name="Mach-Aigner A.R."/>
            <person name="Javad Rahimi M."/>
            <person name="Salim K.A."/>
            <person name="Chan C.M."/>
            <person name="Lim L.B.L."/>
            <person name="Cai F."/>
            <person name="Druzhinina I.S."/>
            <person name="U'Ren J.M."/>
            <person name="Derntl C."/>
        </authorList>
    </citation>
    <scope>NUCLEOTIDE SEQUENCE</scope>
    <source>
        <strain evidence="4">TUCIM 5799</strain>
    </source>
</reference>
<accession>A0A9P9WJ24</accession>
<dbReference type="EMBL" id="JAFIMR010000021">
    <property type="protein sequence ID" value="KAI1865769.1"/>
    <property type="molecule type" value="Genomic_DNA"/>
</dbReference>
<comment type="similarity">
    <text evidence="2">Belongs to the AB hydrolase superfamily. Epoxide hydrolase family.</text>
</comment>
<dbReference type="Pfam" id="PF00561">
    <property type="entry name" value="Abhydrolase_1"/>
    <property type="match status" value="1"/>
</dbReference>
<evidence type="ECO:0000256" key="1">
    <source>
        <dbReference type="ARBA" id="ARBA00022801"/>
    </source>
</evidence>
<evidence type="ECO:0000259" key="3">
    <source>
        <dbReference type="Pfam" id="PF00561"/>
    </source>
</evidence>
<dbReference type="InterPro" id="IPR029058">
    <property type="entry name" value="AB_hydrolase_fold"/>
</dbReference>
<dbReference type="GO" id="GO:0016787">
    <property type="term" value="F:hydrolase activity"/>
    <property type="evidence" value="ECO:0007669"/>
    <property type="project" value="UniProtKB-KW"/>
</dbReference>
<name>A0A9P9WJ24_9PEZI</name>
<dbReference type="PRINTS" id="PR00412">
    <property type="entry name" value="EPOXHYDRLASE"/>
</dbReference>
<dbReference type="Gene3D" id="3.40.50.1820">
    <property type="entry name" value="alpha/beta hydrolase"/>
    <property type="match status" value="1"/>
</dbReference>
<dbReference type="PANTHER" id="PTHR43329">
    <property type="entry name" value="EPOXIDE HYDROLASE"/>
    <property type="match status" value="1"/>
</dbReference>
<gene>
    <name evidence="4" type="ORF">JX265_008092</name>
</gene>
<organism evidence="4 5">
    <name type="scientific">Neoarthrinium moseri</name>
    <dbReference type="NCBI Taxonomy" id="1658444"/>
    <lineage>
        <taxon>Eukaryota</taxon>
        <taxon>Fungi</taxon>
        <taxon>Dikarya</taxon>
        <taxon>Ascomycota</taxon>
        <taxon>Pezizomycotina</taxon>
        <taxon>Sordariomycetes</taxon>
        <taxon>Xylariomycetidae</taxon>
        <taxon>Amphisphaeriales</taxon>
        <taxon>Apiosporaceae</taxon>
        <taxon>Neoarthrinium</taxon>
    </lineage>
</organism>
<keyword evidence="5" id="KW-1185">Reference proteome</keyword>
<evidence type="ECO:0000313" key="4">
    <source>
        <dbReference type="EMBL" id="KAI1865769.1"/>
    </source>
</evidence>
<dbReference type="PRINTS" id="PR00111">
    <property type="entry name" value="ABHYDROLASE"/>
</dbReference>
<protein>
    <recommendedName>
        <fullName evidence="3">AB hydrolase-1 domain-containing protein</fullName>
    </recommendedName>
</protein>
<evidence type="ECO:0000313" key="5">
    <source>
        <dbReference type="Proteomes" id="UP000829685"/>
    </source>
</evidence>
<dbReference type="InterPro" id="IPR000073">
    <property type="entry name" value="AB_hydrolase_1"/>
</dbReference>